<dbReference type="SFLD" id="SFLDG01082">
    <property type="entry name" value="B12-binding_domain_containing"/>
    <property type="match status" value="1"/>
</dbReference>
<keyword evidence="6" id="KW-0408">Iron</keyword>
<keyword evidence="5" id="KW-0479">Metal-binding</keyword>
<evidence type="ECO:0000256" key="2">
    <source>
        <dbReference type="ARBA" id="ARBA00022603"/>
    </source>
</evidence>
<dbReference type="SFLD" id="SFLDG01123">
    <property type="entry name" value="methyltransferase_(Class_B)"/>
    <property type="match status" value="1"/>
</dbReference>
<dbReference type="InterPro" id="IPR051198">
    <property type="entry name" value="BchE-like"/>
</dbReference>
<comment type="caution">
    <text evidence="9">The sequence shown here is derived from an EMBL/GenBank/DDBJ whole genome shotgun (WGS) entry which is preliminary data.</text>
</comment>
<dbReference type="EMBL" id="JAQQLF010000013">
    <property type="protein sequence ID" value="MDC7717870.1"/>
    <property type="molecule type" value="Genomic_DNA"/>
</dbReference>
<dbReference type="PANTHER" id="PTHR43409:SF7">
    <property type="entry name" value="BLL1977 PROTEIN"/>
    <property type="match status" value="1"/>
</dbReference>
<gene>
    <name evidence="9" type="ORF">PQU95_11670</name>
</gene>
<proteinExistence type="predicted"/>
<evidence type="ECO:0000256" key="5">
    <source>
        <dbReference type="ARBA" id="ARBA00022723"/>
    </source>
</evidence>
<dbReference type="Proteomes" id="UP001219956">
    <property type="component" value="Unassembled WGS sequence"/>
</dbReference>
<feature type="domain" description="Radical SAM core" evidence="8">
    <location>
        <begin position="179"/>
        <end position="413"/>
    </location>
</feature>
<protein>
    <submittedName>
        <fullName evidence="9">Radical SAM protein</fullName>
    </submittedName>
</protein>
<dbReference type="InterPro" id="IPR007197">
    <property type="entry name" value="rSAM"/>
</dbReference>
<dbReference type="SFLD" id="SFLDS00029">
    <property type="entry name" value="Radical_SAM"/>
    <property type="match status" value="1"/>
</dbReference>
<reference evidence="9 10" key="1">
    <citation type="submission" date="2023-01" db="EMBL/GenBank/DDBJ databases">
        <title>Novel species of the genus Vogesella isolated from rivers.</title>
        <authorList>
            <person name="Lu H."/>
        </authorList>
    </citation>
    <scope>NUCLEOTIDE SEQUENCE [LARGE SCALE GENOMIC DNA]</scope>
    <source>
        <strain evidence="9 10">DC21W</strain>
    </source>
</reference>
<keyword evidence="4" id="KW-0949">S-adenosyl-L-methionine</keyword>
<accession>A0ABT5IZ62</accession>
<evidence type="ECO:0000256" key="7">
    <source>
        <dbReference type="ARBA" id="ARBA00023014"/>
    </source>
</evidence>
<evidence type="ECO:0000313" key="10">
    <source>
        <dbReference type="Proteomes" id="UP001219956"/>
    </source>
</evidence>
<dbReference type="InterPro" id="IPR023404">
    <property type="entry name" value="rSAM_horseshoe"/>
</dbReference>
<evidence type="ECO:0000256" key="6">
    <source>
        <dbReference type="ARBA" id="ARBA00023004"/>
    </source>
</evidence>
<evidence type="ECO:0000256" key="3">
    <source>
        <dbReference type="ARBA" id="ARBA00022679"/>
    </source>
</evidence>
<dbReference type="InterPro" id="IPR006638">
    <property type="entry name" value="Elp3/MiaA/NifB-like_rSAM"/>
</dbReference>
<dbReference type="RefSeq" id="WP_272752178.1">
    <property type="nucleotide sequence ID" value="NZ_JAQQLF010000013.1"/>
</dbReference>
<dbReference type="Gene3D" id="3.40.50.280">
    <property type="entry name" value="Cobalamin-binding domain"/>
    <property type="match status" value="1"/>
</dbReference>
<keyword evidence="3" id="KW-0808">Transferase</keyword>
<name>A0ABT5IZ62_9NEIS</name>
<evidence type="ECO:0000259" key="8">
    <source>
        <dbReference type="PROSITE" id="PS51918"/>
    </source>
</evidence>
<keyword evidence="2" id="KW-0489">Methyltransferase</keyword>
<evidence type="ECO:0000256" key="1">
    <source>
        <dbReference type="ARBA" id="ARBA00001966"/>
    </source>
</evidence>
<dbReference type="Pfam" id="PF04055">
    <property type="entry name" value="Radical_SAM"/>
    <property type="match status" value="1"/>
</dbReference>
<keyword evidence="10" id="KW-1185">Reference proteome</keyword>
<dbReference type="CDD" id="cd01335">
    <property type="entry name" value="Radical_SAM"/>
    <property type="match status" value="1"/>
</dbReference>
<dbReference type="InterPro" id="IPR034466">
    <property type="entry name" value="Methyltransferase_Class_B"/>
</dbReference>
<keyword evidence="7" id="KW-0411">Iron-sulfur</keyword>
<sequence>MKPKKILFVVMPYEGEVRDRVTAKFYKNKAVKYMPLGVLSLAACVPPEYEVKVLDAASLGLDLQETIDQIEAWAPDVLGLSVVTYRAWAMVQILQRTSAPIKIVGGPHATKSYNYILEQGAHAVFVDDAEVTFPQWLQAGCPEGVFWGGQVNLNTIPLPARHLLNIDDYRIEKNEDLLFDVGALRLPMFSSKGCPYACTYCDVQQKTFNFKSAERCVEEFKALVELGATSIHILDDAFNVNRNRVSEMSKALVRENIKVDWSARGTVEVRESVIADLAEAGCKRLHVGIESLDDTILAGFKKASRYKHIEQFSTLCQQYDIDILGYFIIGAPGETSEYRRTLPQRIRDLGIKLPYFNLLSPLAETPYYEELLRTGKFKTDIWTEFCKNPVPDFIIPEIRSEEEEEELRLIIDDYVRYFKHDDMPVFVN</sequence>
<comment type="cofactor">
    <cofactor evidence="1">
        <name>[4Fe-4S] cluster</name>
        <dbReference type="ChEBI" id="CHEBI:49883"/>
    </cofactor>
</comment>
<dbReference type="SUPFAM" id="SSF102114">
    <property type="entry name" value="Radical SAM enzymes"/>
    <property type="match status" value="1"/>
</dbReference>
<dbReference type="InterPro" id="IPR058240">
    <property type="entry name" value="rSAM_sf"/>
</dbReference>
<evidence type="ECO:0000256" key="4">
    <source>
        <dbReference type="ARBA" id="ARBA00022691"/>
    </source>
</evidence>
<dbReference type="Pfam" id="PF02310">
    <property type="entry name" value="B12-binding"/>
    <property type="match status" value="1"/>
</dbReference>
<organism evidence="9 10">
    <name type="scientific">Vogesella aquatica</name>
    <dbReference type="NCBI Taxonomy" id="2984206"/>
    <lineage>
        <taxon>Bacteria</taxon>
        <taxon>Pseudomonadati</taxon>
        <taxon>Pseudomonadota</taxon>
        <taxon>Betaproteobacteria</taxon>
        <taxon>Neisseriales</taxon>
        <taxon>Chromobacteriaceae</taxon>
        <taxon>Vogesella</taxon>
    </lineage>
</organism>
<dbReference type="SMART" id="SM00729">
    <property type="entry name" value="Elp3"/>
    <property type="match status" value="1"/>
</dbReference>
<dbReference type="Gene3D" id="3.80.30.20">
    <property type="entry name" value="tm_1862 like domain"/>
    <property type="match status" value="1"/>
</dbReference>
<evidence type="ECO:0000313" key="9">
    <source>
        <dbReference type="EMBL" id="MDC7717870.1"/>
    </source>
</evidence>
<dbReference type="InterPro" id="IPR006158">
    <property type="entry name" value="Cobalamin-bd"/>
</dbReference>
<dbReference type="PANTHER" id="PTHR43409">
    <property type="entry name" value="ANAEROBIC MAGNESIUM-PROTOPORPHYRIN IX MONOMETHYL ESTER CYCLASE-RELATED"/>
    <property type="match status" value="1"/>
</dbReference>
<dbReference type="PROSITE" id="PS51918">
    <property type="entry name" value="RADICAL_SAM"/>
    <property type="match status" value="1"/>
</dbReference>